<dbReference type="InterPro" id="IPR017850">
    <property type="entry name" value="Alkaline_phosphatase_core_sf"/>
</dbReference>
<evidence type="ECO:0000256" key="1">
    <source>
        <dbReference type="ARBA" id="ARBA00008779"/>
    </source>
</evidence>
<dbReference type="SUPFAM" id="SSF53649">
    <property type="entry name" value="Alkaline phosphatase-like"/>
    <property type="match status" value="1"/>
</dbReference>
<dbReference type="GeneID" id="25299059"/>
<dbReference type="GO" id="GO:0046872">
    <property type="term" value="F:metal ion binding"/>
    <property type="evidence" value="ECO:0007669"/>
    <property type="project" value="UniProtKB-KW"/>
</dbReference>
<evidence type="ECO:0000256" key="2">
    <source>
        <dbReference type="ARBA" id="ARBA00022723"/>
    </source>
</evidence>
<protein>
    <recommendedName>
        <fullName evidence="5">Sulfatase N-terminal domain-containing protein</fullName>
    </recommendedName>
</protein>
<dbReference type="CDD" id="cd16025">
    <property type="entry name" value="PAS_like"/>
    <property type="match status" value="1"/>
</dbReference>
<dbReference type="Gene3D" id="3.40.720.10">
    <property type="entry name" value="Alkaline Phosphatase, subunit A"/>
    <property type="match status" value="1"/>
</dbReference>
<evidence type="ECO:0000313" key="7">
    <source>
        <dbReference type="Proteomes" id="UP000053617"/>
    </source>
</evidence>
<evidence type="ECO:0000259" key="5">
    <source>
        <dbReference type="Pfam" id="PF00884"/>
    </source>
</evidence>
<evidence type="ECO:0000256" key="4">
    <source>
        <dbReference type="ARBA" id="ARBA00022837"/>
    </source>
</evidence>
<keyword evidence="4" id="KW-0106">Calcium</keyword>
<name>A0A0D2I9Z4_9EURO</name>
<dbReference type="Gene3D" id="3.30.1120.10">
    <property type="match status" value="1"/>
</dbReference>
<dbReference type="InterPro" id="IPR050738">
    <property type="entry name" value="Sulfatase"/>
</dbReference>
<evidence type="ECO:0000256" key="3">
    <source>
        <dbReference type="ARBA" id="ARBA00022801"/>
    </source>
</evidence>
<dbReference type="STRING" id="1442369.A0A0D2I9Z4"/>
<comment type="similarity">
    <text evidence="1">Belongs to the sulfatase family.</text>
</comment>
<dbReference type="GO" id="GO:0004065">
    <property type="term" value="F:arylsulfatase activity"/>
    <property type="evidence" value="ECO:0007669"/>
    <property type="project" value="TreeGrafter"/>
</dbReference>
<proteinExistence type="inferred from homology"/>
<dbReference type="Pfam" id="PF00884">
    <property type="entry name" value="Sulfatase"/>
    <property type="match status" value="1"/>
</dbReference>
<dbReference type="PROSITE" id="PS00149">
    <property type="entry name" value="SULFATASE_2"/>
    <property type="match status" value="1"/>
</dbReference>
<dbReference type="VEuPathDB" id="FungiDB:Z518_10988"/>
<dbReference type="PANTHER" id="PTHR42693">
    <property type="entry name" value="ARYLSULFATASE FAMILY MEMBER"/>
    <property type="match status" value="1"/>
</dbReference>
<sequence>MDETSSHRTTGTRPNFLVIVADDLGFSDVGAFGGEIKTPNIDGLAYDGVRLTDFHSAAACSPTRSMLLSGTDNHIAGLGTMVETIKEFQKGQPGYEGYLNDRVAVLPELLRDGGYLTLMSGKWHLGLTPDRYPSRRGFDRSFALLPGAANHYGWEPQFDEKPPGILGRNGAFYVEGDTVVALSDLGSNFYSSEFFATKLLQYLGERNGKQKRQPFFAYLPFSAPHWPLQAPEEDCRNYRGVYDDGPDALRQKRLARLKDLGIIPPYTIPHEVITPAVDRPLTREWNTLTEAEKKFSSRTMETFAGMVQNMDANIGRVVSYLRSTNELDNTMILFMSDNGAEGLLLEAYPVVTENIFDYIDRYYDNSLDNIGRGNSYVWYGPRWASASTAPSRLYKSFSSEGGIRVPFIMRYPPFTSSQAGKIDPAFCTVMDIAPTLLDMAGVQHPGTSYKGRSVVPMRGKSWVPYFSSSDHKSIHDEDSVTGWELFDRQALRKGKWKAIMIPEPYGPGKWQLYDLDADPGETQDLGSREPHKLQELLRHWDEYVKDVGVVGAAPQYGVLRIDD</sequence>
<dbReference type="Proteomes" id="UP000053617">
    <property type="component" value="Unassembled WGS sequence"/>
</dbReference>
<dbReference type="RefSeq" id="XP_013266951.1">
    <property type="nucleotide sequence ID" value="XM_013411497.1"/>
</dbReference>
<dbReference type="AlphaFoldDB" id="A0A0D2I9Z4"/>
<keyword evidence="2" id="KW-0479">Metal-binding</keyword>
<dbReference type="PANTHER" id="PTHR42693:SF33">
    <property type="entry name" value="ARYLSULFATASE"/>
    <property type="match status" value="1"/>
</dbReference>
<accession>A0A0D2I9Z4</accession>
<dbReference type="EMBL" id="KN847484">
    <property type="protein sequence ID" value="KIX00061.1"/>
    <property type="molecule type" value="Genomic_DNA"/>
</dbReference>
<organism evidence="6 7">
    <name type="scientific">Rhinocladiella mackenziei CBS 650.93</name>
    <dbReference type="NCBI Taxonomy" id="1442369"/>
    <lineage>
        <taxon>Eukaryota</taxon>
        <taxon>Fungi</taxon>
        <taxon>Dikarya</taxon>
        <taxon>Ascomycota</taxon>
        <taxon>Pezizomycotina</taxon>
        <taxon>Eurotiomycetes</taxon>
        <taxon>Chaetothyriomycetidae</taxon>
        <taxon>Chaetothyriales</taxon>
        <taxon>Herpotrichiellaceae</taxon>
        <taxon>Rhinocladiella</taxon>
    </lineage>
</organism>
<dbReference type="InterPro" id="IPR024607">
    <property type="entry name" value="Sulfatase_CS"/>
</dbReference>
<dbReference type="OrthoDB" id="103349at2759"/>
<keyword evidence="7" id="KW-1185">Reference proteome</keyword>
<dbReference type="InterPro" id="IPR000917">
    <property type="entry name" value="Sulfatase_N"/>
</dbReference>
<dbReference type="HOGENOM" id="CLU_006332_11_1_1"/>
<evidence type="ECO:0000313" key="6">
    <source>
        <dbReference type="EMBL" id="KIX00061.1"/>
    </source>
</evidence>
<feature type="domain" description="Sulfatase N-terminal" evidence="5">
    <location>
        <begin position="14"/>
        <end position="442"/>
    </location>
</feature>
<keyword evidence="3" id="KW-0378">Hydrolase</keyword>
<reference evidence="6 7" key="1">
    <citation type="submission" date="2015-01" db="EMBL/GenBank/DDBJ databases">
        <title>The Genome Sequence of Rhinocladiella mackenzie CBS 650.93.</title>
        <authorList>
            <consortium name="The Broad Institute Genomics Platform"/>
            <person name="Cuomo C."/>
            <person name="de Hoog S."/>
            <person name="Gorbushina A."/>
            <person name="Stielow B."/>
            <person name="Teixiera M."/>
            <person name="Abouelleil A."/>
            <person name="Chapman S.B."/>
            <person name="Priest M."/>
            <person name="Young S.K."/>
            <person name="Wortman J."/>
            <person name="Nusbaum C."/>
            <person name="Birren B."/>
        </authorList>
    </citation>
    <scope>NUCLEOTIDE SEQUENCE [LARGE SCALE GENOMIC DNA]</scope>
    <source>
        <strain evidence="6 7">CBS 650.93</strain>
    </source>
</reference>
<gene>
    <name evidence="6" type="ORF">Z518_10988</name>
</gene>